<protein>
    <submittedName>
        <fullName evidence="2">Uncharacterized protein</fullName>
    </submittedName>
</protein>
<organism evidence="2 3">
    <name type="scientific">Starkeya nomas</name>
    <dbReference type="NCBI Taxonomy" id="2666134"/>
    <lineage>
        <taxon>Bacteria</taxon>
        <taxon>Pseudomonadati</taxon>
        <taxon>Pseudomonadota</taxon>
        <taxon>Alphaproteobacteria</taxon>
        <taxon>Hyphomicrobiales</taxon>
        <taxon>Xanthobacteraceae</taxon>
        <taxon>Starkeya</taxon>
    </lineage>
</organism>
<gene>
    <name evidence="2" type="ORF">STARVERO_02071</name>
</gene>
<evidence type="ECO:0000256" key="1">
    <source>
        <dbReference type="SAM" id="MobiDB-lite"/>
    </source>
</evidence>
<name>A0A5S9P172_9HYPH</name>
<proteinExistence type="predicted"/>
<accession>A0A5S9P172</accession>
<feature type="region of interest" description="Disordered" evidence="1">
    <location>
        <begin position="202"/>
        <end position="244"/>
    </location>
</feature>
<dbReference type="EMBL" id="CACSAS010000001">
    <property type="protein sequence ID" value="CAA0096890.1"/>
    <property type="molecule type" value="Genomic_DNA"/>
</dbReference>
<dbReference type="Proteomes" id="UP000433050">
    <property type="component" value="Unassembled WGS sequence"/>
</dbReference>
<feature type="compositionally biased region" description="Polar residues" evidence="1">
    <location>
        <begin position="218"/>
        <end position="232"/>
    </location>
</feature>
<dbReference type="AlphaFoldDB" id="A0A5S9P172"/>
<evidence type="ECO:0000313" key="3">
    <source>
        <dbReference type="Proteomes" id="UP000433050"/>
    </source>
</evidence>
<keyword evidence="3" id="KW-1185">Reference proteome</keyword>
<evidence type="ECO:0000313" key="2">
    <source>
        <dbReference type="EMBL" id="CAA0096890.1"/>
    </source>
</evidence>
<reference evidence="2 3" key="1">
    <citation type="submission" date="2019-12" db="EMBL/GenBank/DDBJ databases">
        <authorList>
            <person name="Reyes-Prieto M."/>
        </authorList>
    </citation>
    <scope>NUCLEOTIDE SEQUENCE [LARGE SCALE GENOMIC DNA]</scope>
    <source>
        <strain evidence="2">HF14-78462</strain>
    </source>
</reference>
<sequence>MTLPALRASGIVFDPERPDWTRKALAPLVSKYCRLPGAGRDIHEDPRLTAEGWSLDDASSLRPLALERIKDLPDSATLWRISEHFETIWRGEPAENITRIVLSKMLDAIPNARPASPDAYVDAAVDVLAAIEEQPPYRGFAPPVVAAAARQALRTLKFCPSIAELHDLCVDVRAAYRAAALDVETLANLRSDAELVLLELGEGPSDGMDDTIPDLGASPSNCEAVSPQSDQGSHGYGKKDARHE</sequence>
<dbReference type="RefSeq" id="WP_159598797.1">
    <property type="nucleotide sequence ID" value="NZ_CACSAS010000001.1"/>
</dbReference>